<sequence>MKLRHLELENYGIHVEQSFAFQTHSLQIVYGQNEAGKSTLLQAVRELLFGFQHAKSNPFAPDSTKKKMKATAQLTMASGTDLQIVRRQGNKNTLSGTYQDEEIDDVRWKQLISGADQRLYEHVFGFSLKELATGEESLKEANLDEALFGGGLGRLHDYKELLKSIDEETESLFKSRGQKQKINSILSDIKALETELKDSSLRPAQYEEWLTEARRCEEELTRLGCTLDKVYRKQQHLERLRKAHPLWIQRQAKQQQLAKLEAPQSFPADALEELSQTRRQAAKLSAEVENLTLDLKQLEQEIAAIEFNTLVIESSEAIRSLLFGIKEVQGYRRDIPLRTQDRQRDQDEAETILRRIDPKLQLDQIAKFELTLTQRNKIQQLTKTYQKLTTEIGSHTPEVERLDREIEEIESTLAEMPQHPAELIQRLQSSVDPLRQAIVQRGEMAASVRKLCADIAQRRLPIDAMAGRQLDFTRPLALPLEPTIHRYESELQTLAEQMRAAEASVRETSDELATKNDELRRLEQSAQLVSEDELHSARQKRDETWQSLRRQLLGEQELLSSDQNQTQANAFDRHLVQTDKLADQRYRHAQILADQQAIQANIHSLEERLSARKQHLTQLTTSRHEIWQAWSDEWKQVELTPKSPQEMLPWRATYLALVEVQSEIVQAEEELAELDRRIGETIQLLREQELVSSDESPEQAVVALESFLKRVQSEQQRRDQLENRRQLNLDNRKTAFRQNEKRQQQLSAIQAEASEILSVFDAIGGVDLETAADLIQAVENVQAKLTSAQGLQQRIADMQQGLKQFAEQVDAVVTTTGEPLADMPPEAAAQRLGTLLSEAENQRGLRKELEIKRQVRSESLESSQKELAEVEARLSQWRSQIDAESDEQLEVVSQIVREKQALERELAEIETQLALVRESEPLQPFQQALEALDVDGLKQELMSATSELTETKQQQETTLKQLGELGHQLRDVDQSSHAVMAQGKIESLQAELSDCLDRLGPLLIAKEMLDRAMQAFREENSGQLLSIISELIERMTEGRYTKVEHDPDQEGGLILSGPNDLRRKPSELSTGTREQLYLAIRLAYIRHYCAGAEPLPVLMDDILVNFDDARQIATLKVLMDFDPRIQVIMLTCHQPLVDKVRSLSESIQVTRIDGQPVESIVKKPTSKRKKTPEKSSTPSLF</sequence>
<keyword evidence="5" id="KW-1185">Reference proteome</keyword>
<evidence type="ECO:0000259" key="3">
    <source>
        <dbReference type="Pfam" id="PF13514"/>
    </source>
</evidence>
<evidence type="ECO:0000313" key="5">
    <source>
        <dbReference type="Proteomes" id="UP000318626"/>
    </source>
</evidence>
<dbReference type="Gene3D" id="3.40.50.300">
    <property type="entry name" value="P-loop containing nucleotide triphosphate hydrolases"/>
    <property type="match status" value="2"/>
</dbReference>
<name>A0A518CCP3_9BACT</name>
<dbReference type="SUPFAM" id="SSF52540">
    <property type="entry name" value="P-loop containing nucleoside triphosphate hydrolases"/>
    <property type="match status" value="1"/>
</dbReference>
<feature type="coiled-coil region" evidence="1">
    <location>
        <begin position="860"/>
        <end position="954"/>
    </location>
</feature>
<dbReference type="AlphaFoldDB" id="A0A518CCP3"/>
<proteinExistence type="predicted"/>
<dbReference type="InterPro" id="IPR038734">
    <property type="entry name" value="YhaN_AAA"/>
</dbReference>
<feature type="region of interest" description="Disordered" evidence="2">
    <location>
        <begin position="1160"/>
        <end position="1181"/>
    </location>
</feature>
<dbReference type="Pfam" id="PF13514">
    <property type="entry name" value="AAA_27"/>
    <property type="match status" value="1"/>
</dbReference>
<dbReference type="KEGG" id="bvo:Pan97_40230"/>
<evidence type="ECO:0000256" key="2">
    <source>
        <dbReference type="SAM" id="MobiDB-lite"/>
    </source>
</evidence>
<keyword evidence="1" id="KW-0175">Coiled coil</keyword>
<dbReference type="OrthoDB" id="9764467at2"/>
<dbReference type="EMBL" id="CP036289">
    <property type="protein sequence ID" value="QDU76964.1"/>
    <property type="molecule type" value="Genomic_DNA"/>
</dbReference>
<organism evidence="4 5">
    <name type="scientific">Bremerella volcania</name>
    <dbReference type="NCBI Taxonomy" id="2527984"/>
    <lineage>
        <taxon>Bacteria</taxon>
        <taxon>Pseudomonadati</taxon>
        <taxon>Planctomycetota</taxon>
        <taxon>Planctomycetia</taxon>
        <taxon>Pirellulales</taxon>
        <taxon>Pirellulaceae</taxon>
        <taxon>Bremerella</taxon>
    </lineage>
</organism>
<dbReference type="PANTHER" id="PTHR41259:SF1">
    <property type="entry name" value="DOUBLE-STRAND BREAK REPAIR RAD50 ATPASE, PUTATIVE-RELATED"/>
    <property type="match status" value="1"/>
</dbReference>
<dbReference type="PANTHER" id="PTHR41259">
    <property type="entry name" value="DOUBLE-STRAND BREAK REPAIR RAD50 ATPASE, PUTATIVE-RELATED"/>
    <property type="match status" value="1"/>
</dbReference>
<accession>A0A518CCP3</accession>
<evidence type="ECO:0000256" key="1">
    <source>
        <dbReference type="SAM" id="Coils"/>
    </source>
</evidence>
<feature type="region of interest" description="Disordered" evidence="2">
    <location>
        <begin position="1043"/>
        <end position="1068"/>
    </location>
</feature>
<feature type="coiled-coil region" evidence="1">
    <location>
        <begin position="484"/>
        <end position="532"/>
    </location>
</feature>
<dbReference type="RefSeq" id="WP_144975502.1">
    <property type="nucleotide sequence ID" value="NZ_CP036289.1"/>
</dbReference>
<dbReference type="InterPro" id="IPR027417">
    <property type="entry name" value="P-loop_NTPase"/>
</dbReference>
<dbReference type="Proteomes" id="UP000318626">
    <property type="component" value="Chromosome"/>
</dbReference>
<feature type="coiled-coil region" evidence="1">
    <location>
        <begin position="657"/>
        <end position="731"/>
    </location>
</feature>
<evidence type="ECO:0000313" key="4">
    <source>
        <dbReference type="EMBL" id="QDU76964.1"/>
    </source>
</evidence>
<feature type="coiled-coil region" evidence="1">
    <location>
        <begin position="271"/>
        <end position="308"/>
    </location>
</feature>
<reference evidence="5" key="1">
    <citation type="submission" date="2019-02" db="EMBL/GenBank/DDBJ databases">
        <title>Deep-cultivation of Planctomycetes and their phenomic and genomic characterization uncovers novel biology.</title>
        <authorList>
            <person name="Wiegand S."/>
            <person name="Jogler M."/>
            <person name="Boedeker C."/>
            <person name="Pinto D."/>
            <person name="Vollmers J."/>
            <person name="Rivas-Marin E."/>
            <person name="Kohn T."/>
            <person name="Peeters S.H."/>
            <person name="Heuer A."/>
            <person name="Rast P."/>
            <person name="Oberbeckmann S."/>
            <person name="Bunk B."/>
            <person name="Jeske O."/>
            <person name="Meyerdierks A."/>
            <person name="Storesund J.E."/>
            <person name="Kallscheuer N."/>
            <person name="Luecker S."/>
            <person name="Lage O.M."/>
            <person name="Pohl T."/>
            <person name="Merkel B.J."/>
            <person name="Hornburger P."/>
            <person name="Mueller R.-W."/>
            <person name="Bruemmer F."/>
            <person name="Labrenz M."/>
            <person name="Spormann A.M."/>
            <person name="Op den Camp H."/>
            <person name="Overmann J."/>
            <person name="Amann R."/>
            <person name="Jetten M.S.M."/>
            <person name="Mascher T."/>
            <person name="Medema M.H."/>
            <person name="Devos D.P."/>
            <person name="Kaster A.-K."/>
            <person name="Ovreas L."/>
            <person name="Rohde M."/>
            <person name="Galperin M.Y."/>
            <person name="Jogler C."/>
        </authorList>
    </citation>
    <scope>NUCLEOTIDE SEQUENCE [LARGE SCALE GENOMIC DNA]</scope>
    <source>
        <strain evidence="5">Pan97</strain>
    </source>
</reference>
<gene>
    <name evidence="4" type="ORF">Pan97_40230</name>
</gene>
<protein>
    <recommendedName>
        <fullName evidence="3">YhaN AAA domain-containing protein</fullName>
    </recommendedName>
</protein>
<feature type="domain" description="YhaN AAA" evidence="3">
    <location>
        <begin position="1"/>
        <end position="206"/>
    </location>
</feature>